<keyword evidence="2" id="KW-1185">Reference proteome</keyword>
<reference evidence="2" key="1">
    <citation type="submission" date="2015-08" db="EMBL/GenBank/DDBJ databases">
        <title>Genome sequencing project for genomic taxonomy and phylogenomics of Bacillus-like bacteria.</title>
        <authorList>
            <person name="Liu B."/>
            <person name="Wang J."/>
            <person name="Zhu Y."/>
            <person name="Liu G."/>
            <person name="Chen Q."/>
            <person name="Chen Z."/>
            <person name="Lan J."/>
            <person name="Che J."/>
            <person name="Ge C."/>
            <person name="Shi H."/>
            <person name="Pan Z."/>
            <person name="Liu X."/>
        </authorList>
    </citation>
    <scope>NUCLEOTIDE SEQUENCE [LARGE SCALE GENOMIC DNA]</scope>
    <source>
        <strain evidence="2">FJAT-22460</strain>
    </source>
</reference>
<comment type="caution">
    <text evidence="1">The sequence shown here is derived from an EMBL/GenBank/DDBJ whole genome shotgun (WGS) entry which is preliminary data.</text>
</comment>
<dbReference type="AlphaFoldDB" id="A0A0M1P148"/>
<organism evidence="1 2">
    <name type="scientific">Paenibacillus solani</name>
    <dbReference type="NCBI Taxonomy" id="1705565"/>
    <lineage>
        <taxon>Bacteria</taxon>
        <taxon>Bacillati</taxon>
        <taxon>Bacillota</taxon>
        <taxon>Bacilli</taxon>
        <taxon>Bacillales</taxon>
        <taxon>Paenibacillaceae</taxon>
        <taxon>Paenibacillus</taxon>
    </lineage>
</organism>
<dbReference type="RefSeq" id="WP_054400880.1">
    <property type="nucleotide sequence ID" value="NZ_LIUT01000001.1"/>
</dbReference>
<accession>A0A0M1P148</accession>
<sequence>MQITGAVSTVYILEVARPDNWSISTLILRPAQQASFKVIEDNIKQLMEGLIHKGGLGDRKVLNRCEGLSIEKLKRYQNDTIKKRTHKLWLKLEDT</sequence>
<evidence type="ECO:0000313" key="1">
    <source>
        <dbReference type="EMBL" id="KOR87824.1"/>
    </source>
</evidence>
<gene>
    <name evidence="1" type="ORF">AM231_00815</name>
</gene>
<name>A0A0M1P148_9BACL</name>
<dbReference type="Proteomes" id="UP000036932">
    <property type="component" value="Unassembled WGS sequence"/>
</dbReference>
<dbReference type="PATRIC" id="fig|1705565.3.peg.1997"/>
<dbReference type="OrthoDB" id="2574939at2"/>
<proteinExistence type="predicted"/>
<evidence type="ECO:0000313" key="2">
    <source>
        <dbReference type="Proteomes" id="UP000036932"/>
    </source>
</evidence>
<dbReference type="EMBL" id="LIUT01000001">
    <property type="protein sequence ID" value="KOR87824.1"/>
    <property type="molecule type" value="Genomic_DNA"/>
</dbReference>
<protein>
    <submittedName>
        <fullName evidence="1">Uncharacterized protein</fullName>
    </submittedName>
</protein>